<dbReference type="PANTHER" id="PTHR42941:SF1">
    <property type="entry name" value="SLL1037 PROTEIN"/>
    <property type="match status" value="1"/>
</dbReference>
<feature type="chain" id="PRO_5038647367" evidence="1">
    <location>
        <begin position="26"/>
        <end position="327"/>
    </location>
</feature>
<dbReference type="PROSITE" id="PS51257">
    <property type="entry name" value="PROKAR_LIPOPROTEIN"/>
    <property type="match status" value="1"/>
</dbReference>
<dbReference type="SUPFAM" id="SSF53850">
    <property type="entry name" value="Periplasmic binding protein-like II"/>
    <property type="match status" value="1"/>
</dbReference>
<evidence type="ECO:0000256" key="1">
    <source>
        <dbReference type="SAM" id="SignalP"/>
    </source>
</evidence>
<dbReference type="RefSeq" id="WP_203917662.1">
    <property type="nucleotide sequence ID" value="NZ_BONZ01000020.1"/>
</dbReference>
<feature type="signal peptide" evidence="1">
    <location>
        <begin position="1"/>
        <end position="25"/>
    </location>
</feature>
<reference evidence="2" key="1">
    <citation type="submission" date="2021-01" db="EMBL/GenBank/DDBJ databases">
        <title>Whole genome shotgun sequence of Rugosimonospora africana NBRC 104875.</title>
        <authorList>
            <person name="Komaki H."/>
            <person name="Tamura T."/>
        </authorList>
    </citation>
    <scope>NUCLEOTIDE SEQUENCE</scope>
    <source>
        <strain evidence="2">NBRC 104875</strain>
    </source>
</reference>
<evidence type="ECO:0000313" key="2">
    <source>
        <dbReference type="EMBL" id="GIH13994.1"/>
    </source>
</evidence>
<comment type="caution">
    <text evidence="2">The sequence shown here is derived from an EMBL/GenBank/DDBJ whole genome shotgun (WGS) entry which is preliminary data.</text>
</comment>
<keyword evidence="1" id="KW-0732">Signal</keyword>
<organism evidence="2 3">
    <name type="scientific">Rugosimonospora africana</name>
    <dbReference type="NCBI Taxonomy" id="556532"/>
    <lineage>
        <taxon>Bacteria</taxon>
        <taxon>Bacillati</taxon>
        <taxon>Actinomycetota</taxon>
        <taxon>Actinomycetes</taxon>
        <taxon>Micromonosporales</taxon>
        <taxon>Micromonosporaceae</taxon>
        <taxon>Rugosimonospora</taxon>
    </lineage>
</organism>
<name>A0A8J3QN55_9ACTN</name>
<dbReference type="EMBL" id="BONZ01000020">
    <property type="protein sequence ID" value="GIH13994.1"/>
    <property type="molecule type" value="Genomic_DNA"/>
</dbReference>
<dbReference type="CDD" id="cd13569">
    <property type="entry name" value="PBP2_TAXI_TRAP_like_1"/>
    <property type="match status" value="1"/>
</dbReference>
<keyword evidence="3" id="KW-1185">Reference proteome</keyword>
<dbReference type="AlphaFoldDB" id="A0A8J3QN55"/>
<dbReference type="PANTHER" id="PTHR42941">
    <property type="entry name" value="SLL1037 PROTEIN"/>
    <property type="match status" value="1"/>
</dbReference>
<evidence type="ECO:0000313" key="3">
    <source>
        <dbReference type="Proteomes" id="UP000642748"/>
    </source>
</evidence>
<protein>
    <submittedName>
        <fullName evidence="2">C4-dicarboxylate ABC transporter substrate-binding protein</fullName>
    </submittedName>
</protein>
<dbReference type="NCBIfam" id="TIGR02122">
    <property type="entry name" value="TRAP_TAXI"/>
    <property type="match status" value="1"/>
</dbReference>
<dbReference type="Pfam" id="PF16868">
    <property type="entry name" value="NMT1_3"/>
    <property type="match status" value="1"/>
</dbReference>
<proteinExistence type="predicted"/>
<gene>
    <name evidence="2" type="ORF">Raf01_21660</name>
</gene>
<accession>A0A8J3QN55</accession>
<dbReference type="Gene3D" id="3.40.190.10">
    <property type="entry name" value="Periplasmic binding protein-like II"/>
    <property type="match status" value="2"/>
</dbReference>
<sequence length="327" mass="34278">MAVRAVTAHPASRRALLAAVPAALAGSLAACSAGSEFPAGPFRIASGGEGGVYYAYAHGIANVVQAALPRLRPVVLATAASVENLRLVSHDGSAVGFATADVAADAYRGTASFATPLPVVALARVYENYLHLAVRRDLRVTVLSQLRGRRVSIGPVGSATEVVATRLLSLAGMDPARDLRADGLDPDAAARAVAAGVLDAMFFSGGVPTAAIVDLSRRVPITLVDLSGYLPALRERYGEVYFARTIPASAYGLDVPTATVGVPNFLVVERSMPQRLAYRLVKALFEHRNLLAAAHPEGQRLDRGAAIATDPLPLHPGAVRYYREAKN</sequence>
<dbReference type="InterPro" id="IPR011852">
    <property type="entry name" value="TRAP_TAXI"/>
</dbReference>
<dbReference type="Proteomes" id="UP000642748">
    <property type="component" value="Unassembled WGS sequence"/>
</dbReference>